<evidence type="ECO:0000256" key="1">
    <source>
        <dbReference type="SAM" id="MobiDB-lite"/>
    </source>
</evidence>
<evidence type="ECO:0000313" key="3">
    <source>
        <dbReference type="EMBL" id="KAK8846724.1"/>
    </source>
</evidence>
<feature type="region of interest" description="Disordered" evidence="1">
    <location>
        <begin position="763"/>
        <end position="822"/>
    </location>
</feature>
<feature type="compositionally biased region" description="Low complexity" evidence="1">
    <location>
        <begin position="663"/>
        <end position="674"/>
    </location>
</feature>
<organism evidence="3 4">
    <name type="scientific">Kwoniella newhampshirensis</name>
    <dbReference type="NCBI Taxonomy" id="1651941"/>
    <lineage>
        <taxon>Eukaryota</taxon>
        <taxon>Fungi</taxon>
        <taxon>Dikarya</taxon>
        <taxon>Basidiomycota</taxon>
        <taxon>Agaricomycotina</taxon>
        <taxon>Tremellomycetes</taxon>
        <taxon>Tremellales</taxon>
        <taxon>Cryptococcaceae</taxon>
        <taxon>Kwoniella</taxon>
    </lineage>
</organism>
<feature type="compositionally biased region" description="Polar residues" evidence="1">
    <location>
        <begin position="763"/>
        <end position="776"/>
    </location>
</feature>
<dbReference type="SMART" id="SM00225">
    <property type="entry name" value="BTB"/>
    <property type="match status" value="1"/>
</dbReference>
<gene>
    <name evidence="3" type="ORF">IAR55_005811</name>
</gene>
<dbReference type="EMBL" id="JBCAWK010000011">
    <property type="protein sequence ID" value="KAK8846724.1"/>
    <property type="molecule type" value="Genomic_DNA"/>
</dbReference>
<dbReference type="InterPro" id="IPR011333">
    <property type="entry name" value="SKP1/BTB/POZ_sf"/>
</dbReference>
<feature type="compositionally biased region" description="Basic and acidic residues" evidence="1">
    <location>
        <begin position="887"/>
        <end position="899"/>
    </location>
</feature>
<keyword evidence="4" id="KW-1185">Reference proteome</keyword>
<dbReference type="SUPFAM" id="SSF74924">
    <property type="entry name" value="Cap-Gly domain"/>
    <property type="match status" value="1"/>
</dbReference>
<dbReference type="AlphaFoldDB" id="A0AAW0YV56"/>
<dbReference type="Proteomes" id="UP001388673">
    <property type="component" value="Unassembled WGS sequence"/>
</dbReference>
<dbReference type="Gene3D" id="3.30.710.10">
    <property type="entry name" value="Potassium Channel Kv1.1, Chain A"/>
    <property type="match status" value="1"/>
</dbReference>
<evidence type="ECO:0000259" key="2">
    <source>
        <dbReference type="PROSITE" id="PS50097"/>
    </source>
</evidence>
<feature type="compositionally biased region" description="Polar residues" evidence="1">
    <location>
        <begin position="797"/>
        <end position="808"/>
    </location>
</feature>
<accession>A0AAW0YV56</accession>
<dbReference type="Gene3D" id="2.30.30.190">
    <property type="entry name" value="CAP Gly-rich-like domain"/>
    <property type="match status" value="1"/>
</dbReference>
<dbReference type="PANTHER" id="PTHR22427:SF7">
    <property type="entry name" value="GH15728P"/>
    <property type="match status" value="1"/>
</dbReference>
<dbReference type="KEGG" id="kne:92183069"/>
<feature type="region of interest" description="Disordered" evidence="1">
    <location>
        <begin position="881"/>
        <end position="905"/>
    </location>
</feature>
<dbReference type="InterPro" id="IPR000210">
    <property type="entry name" value="BTB/POZ_dom"/>
</dbReference>
<dbReference type="CDD" id="cd18186">
    <property type="entry name" value="BTB_POZ_ZBTB_KLHL-like"/>
    <property type="match status" value="1"/>
</dbReference>
<protein>
    <recommendedName>
        <fullName evidence="2">BTB domain-containing protein</fullName>
    </recommendedName>
</protein>
<reference evidence="3 4" key="1">
    <citation type="journal article" date="2024" name="bioRxiv">
        <title>Comparative genomics of Cryptococcus and Kwoniella reveals pathogenesis evolution and contrasting karyotype dynamics via intercentromeric recombination or chromosome fusion.</title>
        <authorList>
            <person name="Coelho M.A."/>
            <person name="David-Palma M."/>
            <person name="Shea T."/>
            <person name="Bowers K."/>
            <person name="McGinley-Smith S."/>
            <person name="Mohammad A.W."/>
            <person name="Gnirke A."/>
            <person name="Yurkov A.M."/>
            <person name="Nowrousian M."/>
            <person name="Sun S."/>
            <person name="Cuomo C.A."/>
            <person name="Heitman J."/>
        </authorList>
    </citation>
    <scope>NUCLEOTIDE SEQUENCE [LARGE SCALE GENOMIC DNA]</scope>
    <source>
        <strain evidence="3 4">CBS 13917</strain>
    </source>
</reference>
<dbReference type="RefSeq" id="XP_066800674.1">
    <property type="nucleotide sequence ID" value="XM_066948901.1"/>
</dbReference>
<dbReference type="PROSITE" id="PS50097">
    <property type="entry name" value="BTB"/>
    <property type="match status" value="1"/>
</dbReference>
<dbReference type="Pfam" id="PF00651">
    <property type="entry name" value="BTB"/>
    <property type="match status" value="1"/>
</dbReference>
<evidence type="ECO:0000313" key="4">
    <source>
        <dbReference type="Proteomes" id="UP001388673"/>
    </source>
</evidence>
<dbReference type="SUPFAM" id="SSF54695">
    <property type="entry name" value="POZ domain"/>
    <property type="match status" value="1"/>
</dbReference>
<proteinExistence type="predicted"/>
<comment type="caution">
    <text evidence="3">The sequence shown here is derived from an EMBL/GenBank/DDBJ whole genome shotgun (WGS) entry which is preliminary data.</text>
</comment>
<feature type="domain" description="BTB" evidence="2">
    <location>
        <begin position="237"/>
        <end position="296"/>
    </location>
</feature>
<dbReference type="GeneID" id="92183069"/>
<sequence length="1052" mass="116711">MTRAFDDHFPTVEDRVTESIDKWAEDLRSLLVQAKDRFGDVSWDIHPGGEEIWAVVYARASRAFRERYLLSTEASRTTLAEGTSSIQHLSPILDPSSPYTTQATRSSDVSLRTVNWGRAVGEDVQDLQKSQVQGGATELLKPQLEWLYTGEGLGDVVEDVTADDHSVVDGIRPRSLEWRESLLDRREKLGQDLTYMWRSKLYADIRIHLAKQTNEIVKDVKEGSPRSIEPLSTADVFPSHRFILASRSPYFASVLLNPSSFQPHTTDIYLATPPFTSPALHFCLGYIYAGRLDFSNRTLDLLTAFDIYRAAVYLQISSLVDEIESRIVHDFCHGLHWKTCHCQKCTMRVAKVWRFAGSTDVSALALERTARRYLTEGWGVSWTKDVGRASVLLQDKLLADVVCSIQPASVVSAIRSIILVRSRMNDALQTHPRTSRSWVDKLQTLVDKVDHRVSDVLIRDLSRVLKSVDFRSIAQSQSFERHLLEAIVGRIVQHTTVAADCVGSPRTYQSLRSFCTSVDSDPAHDDTFMSIDCLAIMQQAQTAMIHNIRKRWMQIKYEGGFGDLETWCLHEISEIASGIAKGRFELVPSWRRKRNSTHILPFSSPGVPDRKPPLPAQFPQGLKQLHLSSSASNRTIAPTSSARINAKIVHCPAPKILPGIDMGDSSGSKSASDSSARHLPTAARPPHAMSTLEKLVDHASSSSSIQAVRDVKKSSATSCYRATPSTAALRAPGRFVSHAAGVLSESSSVTATALESHMTPSLTMYNQSSKPLTTNPLHEGGRHSTNRCIPHREFDLTKQSSPSKSAVQETPVPQVDTDSPRPVVKDHTFRAETAVSTPWRTSSHRFGAPAIDMRQEIPSHPREDGSSFRRPAPFMDRTLQANYGASRSDRRPNTPELRSKSLHPTDMATILPNADTCTPLGVSLKVGIPCIVSLARKRARFKAEVRYIGCMTGALGPWIGLEVDDLARFGIATLPRGIVDGVQYFRVERAYEAVNNHNALVDRSCSNTSRLGDTAVPQIVPSSIGPRSRFEQRGSRALFVRPAEIVFVFGDK</sequence>
<name>A0AAW0YV56_9TREE</name>
<dbReference type="InterPro" id="IPR036859">
    <property type="entry name" value="CAP-Gly_dom_sf"/>
</dbReference>
<feature type="region of interest" description="Disordered" evidence="1">
    <location>
        <begin position="659"/>
        <end position="685"/>
    </location>
</feature>
<dbReference type="PANTHER" id="PTHR22427">
    <property type="entry name" value="GH15728P"/>
    <property type="match status" value="1"/>
</dbReference>